<dbReference type="EMBL" id="JAJEPS010000001">
    <property type="protein sequence ID" value="MCC2125013.1"/>
    <property type="molecule type" value="Genomic_DNA"/>
</dbReference>
<gene>
    <name evidence="2" type="ORF">LKD36_02335</name>
</gene>
<name>A0AAE3D8T8_9FIRM</name>
<dbReference type="InterPro" id="IPR008160">
    <property type="entry name" value="Collagen"/>
</dbReference>
<feature type="compositionally biased region" description="Polar residues" evidence="1">
    <location>
        <begin position="247"/>
        <end position="260"/>
    </location>
</feature>
<reference evidence="2 3" key="1">
    <citation type="submission" date="2021-10" db="EMBL/GenBank/DDBJ databases">
        <title>Anaerobic single-cell dispensing facilitates the cultivation of human gut bacteria.</title>
        <authorList>
            <person name="Afrizal A."/>
        </authorList>
    </citation>
    <scope>NUCLEOTIDE SEQUENCE [LARGE SCALE GENOMIC DNA]</scope>
    <source>
        <strain evidence="2 3">CLA-AA-H276</strain>
    </source>
</reference>
<feature type="compositionally biased region" description="Low complexity" evidence="1">
    <location>
        <begin position="272"/>
        <end position="297"/>
    </location>
</feature>
<evidence type="ECO:0000256" key="1">
    <source>
        <dbReference type="SAM" id="MobiDB-lite"/>
    </source>
</evidence>
<accession>A0AAE3D8T8</accession>
<protein>
    <recommendedName>
        <fullName evidence="4">Collagen triple helix repeat (20 copies)</fullName>
    </recommendedName>
</protein>
<sequence length="797" mass="88197">MAFGKKELILTGVAAMAVVCMGGVIGYQAFRSGKSLQQDGYVNWVDDTGEYKKISFGTGTGYKYLYPDKVSLKDQEGKRYRIDDTSFVHYSDNSAGSFSDGFLLDTERMSAGVVQSYYLTAGTMVIGQNGEYAIDNNGAQINLKDFIWRTGDDHYLVVGDGLVITMPDGTSVTPEGYVEVSYLEDGIVQMIADEQMWTTVAAGAEIDWNGTQLNLEEQSINDENGVRSILLDELKESDADVVHVSGTAEQWSTEHPTWNFTIEDGQDGSDGEAGQNGDDGAAGEQGAQGSDGSSGASGKDGDAGAAGERGKSSIRRNEDESILDVQVRLTEYDASENQMYGALEIQQGDWDLRNLKLTIQDMNTKETVASVEFEKESDLSISQNGWLLEGNVSTDDDEVYKLSFSYGDDLEKDTNYRLTLTGDYYKDDVQMGNKIFLDRCFFTDSEGIRVRTQGVKETSVDLSLERKNQSQVISLILYDSSRNELDRISTSLANGNGGLTADQTIDGLEPDTTYYIGVETNGVEGEILQILTLKRAPELGTLKAELGIGYYTLYFDGNIDPDNAITGYVYDINDISQGDHSIKTLQSTQKNGAARVIFDDVILKYNLEYGAKATVITYDNEKYTRYEVDLKDDPLTTDYDESILKTVKLEFPSFAPLEANYTLTRNSFKGWFRLEVPADTVYQIYYGKTDENPLYLMVMANSGDYREPQIFTYTYEALLQNGIKLTYPPEGKGKLYLDVYWDSSKGTGSSGAATLLPETDYYVYLFGDYANLAMIEQDMAYASGFGLLGNCKFTTPK</sequence>
<organism evidence="2 3">
    <name type="scientific">Hominiventricola filiformis</name>
    <dbReference type="NCBI Taxonomy" id="2885352"/>
    <lineage>
        <taxon>Bacteria</taxon>
        <taxon>Bacillati</taxon>
        <taxon>Bacillota</taxon>
        <taxon>Clostridia</taxon>
        <taxon>Lachnospirales</taxon>
        <taxon>Lachnospiraceae</taxon>
        <taxon>Hominiventricola</taxon>
    </lineage>
</organism>
<dbReference type="Pfam" id="PF01391">
    <property type="entry name" value="Collagen"/>
    <property type="match status" value="1"/>
</dbReference>
<keyword evidence="3" id="KW-1185">Reference proteome</keyword>
<feature type="region of interest" description="Disordered" evidence="1">
    <location>
        <begin position="247"/>
        <end position="318"/>
    </location>
</feature>
<dbReference type="RefSeq" id="WP_308458501.1">
    <property type="nucleotide sequence ID" value="NZ_JAJEPS010000001.1"/>
</dbReference>
<evidence type="ECO:0000313" key="3">
    <source>
        <dbReference type="Proteomes" id="UP001198220"/>
    </source>
</evidence>
<dbReference type="Proteomes" id="UP001198220">
    <property type="component" value="Unassembled WGS sequence"/>
</dbReference>
<proteinExistence type="predicted"/>
<comment type="caution">
    <text evidence="2">The sequence shown here is derived from an EMBL/GenBank/DDBJ whole genome shotgun (WGS) entry which is preliminary data.</text>
</comment>
<feature type="compositionally biased region" description="Basic and acidic residues" evidence="1">
    <location>
        <begin position="308"/>
        <end position="318"/>
    </location>
</feature>
<evidence type="ECO:0008006" key="4">
    <source>
        <dbReference type="Google" id="ProtNLM"/>
    </source>
</evidence>
<evidence type="ECO:0000313" key="2">
    <source>
        <dbReference type="EMBL" id="MCC2125013.1"/>
    </source>
</evidence>
<dbReference type="AlphaFoldDB" id="A0AAE3D8T8"/>